<keyword evidence="2" id="KW-0238">DNA-binding</keyword>
<dbReference type="CDD" id="cd06170">
    <property type="entry name" value="LuxR_C_like"/>
    <property type="match status" value="1"/>
</dbReference>
<evidence type="ECO:0000313" key="5">
    <source>
        <dbReference type="EMBL" id="SOY47875.1"/>
    </source>
</evidence>
<dbReference type="AlphaFoldDB" id="A0A375BMC5"/>
<name>A0A375BMC5_9BURK</name>
<keyword evidence="3" id="KW-0804">Transcription</keyword>
<dbReference type="PANTHER" id="PTHR44688">
    <property type="entry name" value="DNA-BINDING TRANSCRIPTIONAL ACTIVATOR DEVR_DOSR"/>
    <property type="match status" value="1"/>
</dbReference>
<evidence type="ECO:0000256" key="3">
    <source>
        <dbReference type="ARBA" id="ARBA00023163"/>
    </source>
</evidence>
<comment type="caution">
    <text evidence="5">The sequence shown here is derived from an EMBL/GenBank/DDBJ whole genome shotgun (WGS) entry which is preliminary data.</text>
</comment>
<dbReference type="InterPro" id="IPR036388">
    <property type="entry name" value="WH-like_DNA-bd_sf"/>
</dbReference>
<feature type="domain" description="HTH luxR-type" evidence="4">
    <location>
        <begin position="1"/>
        <end position="65"/>
    </location>
</feature>
<dbReference type="GO" id="GO:0006355">
    <property type="term" value="P:regulation of DNA-templated transcription"/>
    <property type="evidence" value="ECO:0007669"/>
    <property type="project" value="InterPro"/>
</dbReference>
<dbReference type="SUPFAM" id="SSF46894">
    <property type="entry name" value="C-terminal effector domain of the bipartite response regulators"/>
    <property type="match status" value="1"/>
</dbReference>
<organism evidence="5">
    <name type="scientific">Cupriavidus taiwanensis</name>
    <dbReference type="NCBI Taxonomy" id="164546"/>
    <lineage>
        <taxon>Bacteria</taxon>
        <taxon>Pseudomonadati</taxon>
        <taxon>Pseudomonadota</taxon>
        <taxon>Betaproteobacteria</taxon>
        <taxon>Burkholderiales</taxon>
        <taxon>Burkholderiaceae</taxon>
        <taxon>Cupriavidus</taxon>
    </lineage>
</organism>
<evidence type="ECO:0000259" key="4">
    <source>
        <dbReference type="PROSITE" id="PS50043"/>
    </source>
</evidence>
<dbReference type="Pfam" id="PF00196">
    <property type="entry name" value="GerE"/>
    <property type="match status" value="1"/>
</dbReference>
<keyword evidence="1" id="KW-0805">Transcription regulation</keyword>
<dbReference type="Proteomes" id="UP000256297">
    <property type="component" value="Chromosome CBM2589_b"/>
</dbReference>
<dbReference type="InterPro" id="IPR016032">
    <property type="entry name" value="Sig_transdc_resp-reg_C-effctor"/>
</dbReference>
<proteinExistence type="predicted"/>
<dbReference type="EMBL" id="OFSP01000013">
    <property type="protein sequence ID" value="SOY47875.1"/>
    <property type="molecule type" value="Genomic_DNA"/>
</dbReference>
<sequence length="77" mass="8530">MAADNPFSEREREYLEWLGRGLSDKEIARALGISDQTARTHRARLLQKAGAGNVCALLFVSVQKGWLELPQSQACEA</sequence>
<dbReference type="InterPro" id="IPR000792">
    <property type="entry name" value="Tscrpt_reg_LuxR_C"/>
</dbReference>
<reference evidence="5" key="1">
    <citation type="submission" date="2018-01" db="EMBL/GenBank/DDBJ databases">
        <authorList>
            <person name="Clerissi C."/>
        </authorList>
    </citation>
    <scope>NUCLEOTIDE SEQUENCE</scope>
    <source>
        <strain evidence="5">Cupriavidus taiwanensis STM 3521</strain>
    </source>
</reference>
<dbReference type="SMART" id="SM00421">
    <property type="entry name" value="HTH_LUXR"/>
    <property type="match status" value="1"/>
</dbReference>
<dbReference type="PRINTS" id="PR00038">
    <property type="entry name" value="HTHLUXR"/>
</dbReference>
<dbReference type="RefSeq" id="WP_116337510.1">
    <property type="nucleotide sequence ID" value="NZ_LT976856.1"/>
</dbReference>
<accession>A0A375BMC5</accession>
<dbReference type="PROSITE" id="PS50043">
    <property type="entry name" value="HTH_LUXR_2"/>
    <property type="match status" value="1"/>
</dbReference>
<gene>
    <name evidence="5" type="ORF">CBM2589_B200209</name>
</gene>
<evidence type="ECO:0000256" key="1">
    <source>
        <dbReference type="ARBA" id="ARBA00023015"/>
    </source>
</evidence>
<evidence type="ECO:0000256" key="2">
    <source>
        <dbReference type="ARBA" id="ARBA00023125"/>
    </source>
</evidence>
<dbReference type="GO" id="GO:0003677">
    <property type="term" value="F:DNA binding"/>
    <property type="evidence" value="ECO:0007669"/>
    <property type="project" value="UniProtKB-KW"/>
</dbReference>
<keyword evidence="5" id="KW-0449">Lipoprotein</keyword>
<dbReference type="PANTHER" id="PTHR44688:SF16">
    <property type="entry name" value="DNA-BINDING TRANSCRIPTIONAL ACTIVATOR DEVR_DOSR"/>
    <property type="match status" value="1"/>
</dbReference>
<protein>
    <submittedName>
        <fullName evidence="5">Lipoprotein (Modular protein)</fullName>
    </submittedName>
</protein>
<dbReference type="Gene3D" id="1.10.10.10">
    <property type="entry name" value="Winged helix-like DNA-binding domain superfamily/Winged helix DNA-binding domain"/>
    <property type="match status" value="1"/>
</dbReference>